<reference evidence="2 3" key="1">
    <citation type="submission" date="2024-04" db="EMBL/GenBank/DDBJ databases">
        <title>Phyllosticta paracitricarpa is synonymous to the EU quarantine fungus P. citricarpa based on phylogenomic analyses.</title>
        <authorList>
            <consortium name="Lawrence Berkeley National Laboratory"/>
            <person name="Van Ingen-Buijs V.A."/>
            <person name="Van Westerhoven A.C."/>
            <person name="Haridas S."/>
            <person name="Skiadas P."/>
            <person name="Martin F."/>
            <person name="Groenewald J.Z."/>
            <person name="Crous P.W."/>
            <person name="Seidl M.F."/>
        </authorList>
    </citation>
    <scope>NUCLEOTIDE SEQUENCE [LARGE SCALE GENOMIC DNA]</scope>
    <source>
        <strain evidence="2 3">CBS 123374</strain>
    </source>
</reference>
<keyword evidence="3" id="KW-1185">Reference proteome</keyword>
<feature type="compositionally biased region" description="Basic residues" evidence="1">
    <location>
        <begin position="99"/>
        <end position="109"/>
    </location>
</feature>
<dbReference type="EMBL" id="JBBWRZ010000009">
    <property type="protein sequence ID" value="KAK8228908.1"/>
    <property type="molecule type" value="Genomic_DNA"/>
</dbReference>
<gene>
    <name evidence="2" type="ORF">HDK90DRAFT_513172</name>
</gene>
<feature type="region of interest" description="Disordered" evidence="1">
    <location>
        <begin position="152"/>
        <end position="181"/>
    </location>
</feature>
<feature type="compositionally biased region" description="Low complexity" evidence="1">
    <location>
        <begin position="160"/>
        <end position="173"/>
    </location>
</feature>
<proteinExistence type="predicted"/>
<feature type="compositionally biased region" description="Low complexity" evidence="1">
    <location>
        <begin position="248"/>
        <end position="261"/>
    </location>
</feature>
<feature type="compositionally biased region" description="Polar residues" evidence="1">
    <location>
        <begin position="53"/>
        <end position="68"/>
    </location>
</feature>
<feature type="region of interest" description="Disordered" evidence="1">
    <location>
        <begin position="326"/>
        <end position="415"/>
    </location>
</feature>
<organism evidence="2 3">
    <name type="scientific">Phyllosticta capitalensis</name>
    <dbReference type="NCBI Taxonomy" id="121624"/>
    <lineage>
        <taxon>Eukaryota</taxon>
        <taxon>Fungi</taxon>
        <taxon>Dikarya</taxon>
        <taxon>Ascomycota</taxon>
        <taxon>Pezizomycotina</taxon>
        <taxon>Dothideomycetes</taxon>
        <taxon>Dothideomycetes incertae sedis</taxon>
        <taxon>Botryosphaeriales</taxon>
        <taxon>Phyllostictaceae</taxon>
        <taxon>Phyllosticta</taxon>
    </lineage>
</organism>
<feature type="compositionally biased region" description="Polar residues" evidence="1">
    <location>
        <begin position="77"/>
        <end position="86"/>
    </location>
</feature>
<comment type="caution">
    <text evidence="2">The sequence shown here is derived from an EMBL/GenBank/DDBJ whole genome shotgun (WGS) entry which is preliminary data.</text>
</comment>
<evidence type="ECO:0000313" key="2">
    <source>
        <dbReference type="EMBL" id="KAK8228908.1"/>
    </source>
</evidence>
<protein>
    <submittedName>
        <fullName evidence="2">Uncharacterized protein</fullName>
    </submittedName>
</protein>
<feature type="compositionally biased region" description="Polar residues" evidence="1">
    <location>
        <begin position="380"/>
        <end position="400"/>
    </location>
</feature>
<feature type="region of interest" description="Disordered" evidence="1">
    <location>
        <begin position="228"/>
        <end position="297"/>
    </location>
</feature>
<feature type="compositionally biased region" description="Polar residues" evidence="1">
    <location>
        <begin position="231"/>
        <end position="242"/>
    </location>
</feature>
<feature type="compositionally biased region" description="Polar residues" evidence="1">
    <location>
        <begin position="262"/>
        <end position="271"/>
    </location>
</feature>
<dbReference type="Proteomes" id="UP001492380">
    <property type="component" value="Unassembled WGS sequence"/>
</dbReference>
<feature type="compositionally biased region" description="Basic and acidic residues" evidence="1">
    <location>
        <begin position="326"/>
        <end position="370"/>
    </location>
</feature>
<feature type="region of interest" description="Disordered" evidence="1">
    <location>
        <begin position="1"/>
        <end position="110"/>
    </location>
</feature>
<feature type="compositionally biased region" description="Basic and acidic residues" evidence="1">
    <location>
        <begin position="272"/>
        <end position="283"/>
    </location>
</feature>
<evidence type="ECO:0000313" key="3">
    <source>
        <dbReference type="Proteomes" id="UP001492380"/>
    </source>
</evidence>
<accession>A0ABR1YFS6</accession>
<sequence>MATSHPRYSLPPVGRKPSLNRHASYTSSPRLDDHVRAAASVPTHARLHKRGTSDSSAPTGSPTTSQSPDLAVLASRSMDTPTSSSQEEGRRSLDFVSARRLRPYLRKLHTREDNSLDLSLPAPDSGSPAGLGIHDYATGPRSVADVHFASATRRQQHNRSTSGNSMNSASSGGLRQPTAPFLRHTPRQFSDLSEHSQPGSIHEENALAEAVDIMSDDEFVYRQGIFDPQRRSGSMSSSTPNAQAPIHSFSSGSISRMPSRSQTSLSNLYDNTRSRRDTMKSELAHSPSSRTSLDKAIGFVRGRESPVDPASRAASIRALRAEFQAKEEAKERKLEKDALRKRDRDERKRAKHEDRYQRPEMEEINEKVDDAPAIPPRPVSGQTTGTSHNSGTPPYILQSNTTRTTRATTNKRRTRRPIRSRWAAFVAWFRTRLLRLKCL</sequence>
<name>A0ABR1YFS6_9PEZI</name>
<evidence type="ECO:0000256" key="1">
    <source>
        <dbReference type="SAM" id="MobiDB-lite"/>
    </source>
</evidence>